<reference evidence="1" key="1">
    <citation type="submission" date="2021-01" db="EMBL/GenBank/DDBJ databases">
        <authorList>
            <person name="Sun Q."/>
        </authorList>
    </citation>
    <scope>NUCLEOTIDE SEQUENCE</scope>
    <source>
        <strain evidence="1">YIM B02566</strain>
    </source>
</reference>
<protein>
    <submittedName>
        <fullName evidence="1">NrtA/SsuA/CpmA family ABC transporter substrate-binding protein</fullName>
    </submittedName>
</protein>
<sequence>MLLTRRSALLALGGTALLATPLRGAKAEATPIDATIAYGSTGYTWALSFVAEGIDAWKKEGVTLTALDFPTGRESMQALLGGSAQFATSTDTPVIFAALQGLKPKILASYSRYSRDMKVTMSKASGVSEKDPSSLKGKTIGTRVGTSGQYMLSRYLAMGGLKDSDIKIVDLNPSDMLAATLRGDVDGFAWTSQASKLALDAAPDKIFEMTQDGLEKFFVSHQLLLVNDSALASNPELGDRAVRALLAAEDYMTKNASWPEIVAPRVRAEADFVRQMTSVFEFQVRLDKAFLDDLVGQAEWAINSGLAKQPAEDVRTLLSGLIASEPLKKAAPDRVSL</sequence>
<evidence type="ECO:0000313" key="1">
    <source>
        <dbReference type="EMBL" id="MBK1869090.1"/>
    </source>
</evidence>
<organism evidence="1 2">
    <name type="scientific">Taklimakanibacter albus</name>
    <dbReference type="NCBI Taxonomy" id="2800327"/>
    <lineage>
        <taxon>Bacteria</taxon>
        <taxon>Pseudomonadati</taxon>
        <taxon>Pseudomonadota</taxon>
        <taxon>Alphaproteobacteria</taxon>
        <taxon>Hyphomicrobiales</taxon>
        <taxon>Aestuariivirgaceae</taxon>
        <taxon>Taklimakanibacter</taxon>
    </lineage>
</organism>
<accession>A0ACC5R8V5</accession>
<name>A0ACC5R8V5_9HYPH</name>
<evidence type="ECO:0000313" key="2">
    <source>
        <dbReference type="Proteomes" id="UP000616151"/>
    </source>
</evidence>
<dbReference type="EMBL" id="JAENHL010000007">
    <property type="protein sequence ID" value="MBK1869090.1"/>
    <property type="molecule type" value="Genomic_DNA"/>
</dbReference>
<proteinExistence type="predicted"/>
<dbReference type="Proteomes" id="UP000616151">
    <property type="component" value="Unassembled WGS sequence"/>
</dbReference>
<gene>
    <name evidence="1" type="ORF">JHL16_22210</name>
</gene>
<comment type="caution">
    <text evidence="1">The sequence shown here is derived from an EMBL/GenBank/DDBJ whole genome shotgun (WGS) entry which is preliminary data.</text>
</comment>
<keyword evidence="2" id="KW-1185">Reference proteome</keyword>